<feature type="transmembrane region" description="Helical" evidence="1">
    <location>
        <begin position="73"/>
        <end position="93"/>
    </location>
</feature>
<gene>
    <name evidence="2" type="ORF">SAMN05216490_2061</name>
</gene>
<keyword evidence="3" id="KW-1185">Reference proteome</keyword>
<organism evidence="2 3">
    <name type="scientific">Mucilaginibacter mallensis</name>
    <dbReference type="NCBI Taxonomy" id="652787"/>
    <lineage>
        <taxon>Bacteria</taxon>
        <taxon>Pseudomonadati</taxon>
        <taxon>Bacteroidota</taxon>
        <taxon>Sphingobacteriia</taxon>
        <taxon>Sphingobacteriales</taxon>
        <taxon>Sphingobacteriaceae</taxon>
        <taxon>Mucilaginibacter</taxon>
    </lineage>
</organism>
<keyword evidence="1" id="KW-1133">Transmembrane helix</keyword>
<evidence type="ECO:0000256" key="1">
    <source>
        <dbReference type="SAM" id="Phobius"/>
    </source>
</evidence>
<dbReference type="RefSeq" id="WP_091371957.1">
    <property type="nucleotide sequence ID" value="NZ_LT629740.1"/>
</dbReference>
<dbReference type="AlphaFoldDB" id="A0A1H1W1K0"/>
<dbReference type="OrthoDB" id="1492894at2"/>
<dbReference type="EMBL" id="LT629740">
    <property type="protein sequence ID" value="SDS90600.1"/>
    <property type="molecule type" value="Genomic_DNA"/>
</dbReference>
<dbReference type="Proteomes" id="UP000199679">
    <property type="component" value="Chromosome I"/>
</dbReference>
<evidence type="ECO:0000313" key="2">
    <source>
        <dbReference type="EMBL" id="SDS90600.1"/>
    </source>
</evidence>
<protein>
    <recommendedName>
        <fullName evidence="4">DUF4345 domain-containing protein</fullName>
    </recommendedName>
</protein>
<evidence type="ECO:0008006" key="4">
    <source>
        <dbReference type="Google" id="ProtNLM"/>
    </source>
</evidence>
<feature type="transmembrane region" description="Helical" evidence="1">
    <location>
        <begin position="43"/>
        <end position="61"/>
    </location>
</feature>
<accession>A0A1H1W1K0</accession>
<evidence type="ECO:0000313" key="3">
    <source>
        <dbReference type="Proteomes" id="UP000199679"/>
    </source>
</evidence>
<sequence length="129" mass="13865">MKLSIFLIISAIGSFAFGAMMFFIPGFAAQLLGLDFTQQSGSLLQGMGGLIIGLGTINFFARNFTDYNMLRAVLLTNIITNVLGLSVDLLGIFNGTLLTSKMAPVEITHLFISIGSLIYLLGLKRTQPA</sequence>
<proteinExistence type="predicted"/>
<keyword evidence="1" id="KW-0472">Membrane</keyword>
<reference evidence="2 3" key="1">
    <citation type="submission" date="2016-10" db="EMBL/GenBank/DDBJ databases">
        <authorList>
            <person name="de Groot N.N."/>
        </authorList>
    </citation>
    <scope>NUCLEOTIDE SEQUENCE [LARGE SCALE GENOMIC DNA]</scope>
    <source>
        <strain evidence="2 3">MP1X4</strain>
    </source>
</reference>
<dbReference type="STRING" id="652787.SAMN05216490_2061"/>
<feature type="transmembrane region" description="Helical" evidence="1">
    <location>
        <begin position="105"/>
        <end position="123"/>
    </location>
</feature>
<keyword evidence="1" id="KW-0812">Transmembrane</keyword>
<name>A0A1H1W1K0_MUCMA</name>